<comment type="caution">
    <text evidence="4">The sequence shown here is derived from an EMBL/GenBank/DDBJ whole genome shotgun (WGS) entry which is preliminary data.</text>
</comment>
<dbReference type="PANTHER" id="PTHR45815">
    <property type="entry name" value="PROTEIN DISULFIDE-ISOMERASE A6"/>
    <property type="match status" value="1"/>
</dbReference>
<evidence type="ECO:0000259" key="3">
    <source>
        <dbReference type="PROSITE" id="PS51352"/>
    </source>
</evidence>
<reference evidence="4 5" key="1">
    <citation type="journal article" date="2020" name="ISME J.">
        <title>Uncovering the hidden diversity of litter-decomposition mechanisms in mushroom-forming fungi.</title>
        <authorList>
            <person name="Floudas D."/>
            <person name="Bentzer J."/>
            <person name="Ahren D."/>
            <person name="Johansson T."/>
            <person name="Persson P."/>
            <person name="Tunlid A."/>
        </authorList>
    </citation>
    <scope>NUCLEOTIDE SEQUENCE [LARGE SCALE GENOMIC DNA]</scope>
    <source>
        <strain evidence="4 5">CBS 661.87</strain>
    </source>
</reference>
<evidence type="ECO:0000313" key="4">
    <source>
        <dbReference type="EMBL" id="KAF5379435.1"/>
    </source>
</evidence>
<evidence type="ECO:0000256" key="1">
    <source>
        <dbReference type="SAM" id="MobiDB-lite"/>
    </source>
</evidence>
<feature type="signal peptide" evidence="2">
    <location>
        <begin position="1"/>
        <end position="22"/>
    </location>
</feature>
<feature type="region of interest" description="Disordered" evidence="1">
    <location>
        <begin position="429"/>
        <end position="459"/>
    </location>
</feature>
<name>A0A8H5HA48_9AGAR</name>
<feature type="chain" id="PRO_5034053636" description="Thioredoxin domain-containing protein" evidence="2">
    <location>
        <begin position="23"/>
        <end position="459"/>
    </location>
</feature>
<dbReference type="PANTHER" id="PTHR45815:SF3">
    <property type="entry name" value="PROTEIN DISULFIDE-ISOMERASE A6"/>
    <property type="match status" value="1"/>
</dbReference>
<organism evidence="4 5">
    <name type="scientific">Tricholomella constricta</name>
    <dbReference type="NCBI Taxonomy" id="117010"/>
    <lineage>
        <taxon>Eukaryota</taxon>
        <taxon>Fungi</taxon>
        <taxon>Dikarya</taxon>
        <taxon>Basidiomycota</taxon>
        <taxon>Agaricomycotina</taxon>
        <taxon>Agaricomycetes</taxon>
        <taxon>Agaricomycetidae</taxon>
        <taxon>Agaricales</taxon>
        <taxon>Tricholomatineae</taxon>
        <taxon>Lyophyllaceae</taxon>
        <taxon>Tricholomella</taxon>
    </lineage>
</organism>
<feature type="domain" description="Thioredoxin" evidence="3">
    <location>
        <begin position="19"/>
        <end position="143"/>
    </location>
</feature>
<feature type="region of interest" description="Disordered" evidence="1">
    <location>
        <begin position="308"/>
        <end position="391"/>
    </location>
</feature>
<evidence type="ECO:0000313" key="5">
    <source>
        <dbReference type="Proteomes" id="UP000565441"/>
    </source>
</evidence>
<dbReference type="InterPro" id="IPR013766">
    <property type="entry name" value="Thioredoxin_domain"/>
</dbReference>
<dbReference type="InterPro" id="IPR036249">
    <property type="entry name" value="Thioredoxin-like_sf"/>
</dbReference>
<dbReference type="Proteomes" id="UP000565441">
    <property type="component" value="Unassembled WGS sequence"/>
</dbReference>
<accession>A0A8H5HA48</accession>
<gene>
    <name evidence="4" type="ORF">D9615_006511</name>
</gene>
<dbReference type="Gene3D" id="3.40.30.10">
    <property type="entry name" value="Glutaredoxin"/>
    <property type="match status" value="2"/>
</dbReference>
<dbReference type="OrthoDB" id="427280at2759"/>
<keyword evidence="2" id="KW-0732">Signal</keyword>
<dbReference type="PROSITE" id="PS51352">
    <property type="entry name" value="THIOREDOXIN_2"/>
    <property type="match status" value="1"/>
</dbReference>
<sequence>MLSSTAHFVAIALVLAPSLASAAIFPKDSLVKMLDPKGFKQVMKQNQTSMVAFVAPWCGHCQRMVPEYSKAALGLHPLLPVYAVDCDAQENKRLCADQGVKGFPTVKLFPRGTKLKSITYEGERTASAFFYWASRRIPNAVAKLYKVEDITPWVEKNTEKHRALLLTKDKKVPLLWKVLGNKYKDQLELGTHRDRKGKSSVALGLEAGEKKQAKVLIYPAGSTNYVRYEGINKFDSLSKFFDSVLDGTADLSALNEQAKAEEFVPDEKELEIERQQEAQRITLAHGGFADIADFEKAVKEGAGADYHETHGYPGMMGSPPKKNDGDNAEQVVLEKKEEEQKKNEEEAVVPPGGKCGCAARKGGAGTEPPVEGDGRQPVPVETPVKEEQKNEEAVVTPGGRCGCVAKKEGGECGCAAKEGGGKCGCAAKKEGAGAEPPVPVEGGGVPVETPVKEHPKDEL</sequence>
<feature type="compositionally biased region" description="Basic and acidic residues" evidence="1">
    <location>
        <begin position="332"/>
        <end position="345"/>
    </location>
</feature>
<dbReference type="SUPFAM" id="SSF52833">
    <property type="entry name" value="Thioredoxin-like"/>
    <property type="match status" value="1"/>
</dbReference>
<dbReference type="EMBL" id="JAACJP010000016">
    <property type="protein sequence ID" value="KAF5379435.1"/>
    <property type="molecule type" value="Genomic_DNA"/>
</dbReference>
<proteinExistence type="predicted"/>
<protein>
    <recommendedName>
        <fullName evidence="3">Thioredoxin domain-containing protein</fullName>
    </recommendedName>
</protein>
<dbReference type="GO" id="GO:0015035">
    <property type="term" value="F:protein-disulfide reductase activity"/>
    <property type="evidence" value="ECO:0007669"/>
    <property type="project" value="TreeGrafter"/>
</dbReference>
<dbReference type="AlphaFoldDB" id="A0A8H5HA48"/>
<dbReference type="PRINTS" id="PR00421">
    <property type="entry name" value="THIOREDOXIN"/>
</dbReference>
<evidence type="ECO:0000256" key="2">
    <source>
        <dbReference type="SAM" id="SignalP"/>
    </source>
</evidence>
<dbReference type="GO" id="GO:0034976">
    <property type="term" value="P:response to endoplasmic reticulum stress"/>
    <property type="evidence" value="ECO:0007669"/>
    <property type="project" value="TreeGrafter"/>
</dbReference>
<feature type="compositionally biased region" description="Basic and acidic residues" evidence="1">
    <location>
        <begin position="450"/>
        <end position="459"/>
    </location>
</feature>
<keyword evidence="5" id="KW-1185">Reference proteome</keyword>
<dbReference type="Pfam" id="PF00085">
    <property type="entry name" value="Thioredoxin"/>
    <property type="match status" value="1"/>
</dbReference>
<dbReference type="GO" id="GO:0005788">
    <property type="term" value="C:endoplasmic reticulum lumen"/>
    <property type="evidence" value="ECO:0007669"/>
    <property type="project" value="TreeGrafter"/>
</dbReference>